<dbReference type="CDD" id="cd00075">
    <property type="entry name" value="HATPase"/>
    <property type="match status" value="1"/>
</dbReference>
<evidence type="ECO:0000256" key="11">
    <source>
        <dbReference type="ARBA" id="ARBA00022801"/>
    </source>
</evidence>
<evidence type="ECO:0000256" key="20">
    <source>
        <dbReference type="ARBA" id="ARBA00041776"/>
    </source>
</evidence>
<evidence type="ECO:0000313" key="25">
    <source>
        <dbReference type="EMBL" id="OIQ93904.1"/>
    </source>
</evidence>
<dbReference type="InterPro" id="IPR004358">
    <property type="entry name" value="Sig_transdc_His_kin-like_C"/>
</dbReference>
<comment type="cofactor">
    <cofactor evidence="3">
        <name>Mg(2+)</name>
        <dbReference type="ChEBI" id="CHEBI:18420"/>
    </cofactor>
</comment>
<dbReference type="InterPro" id="IPR036097">
    <property type="entry name" value="HisK_dim/P_sf"/>
</dbReference>
<comment type="catalytic activity">
    <reaction evidence="1">
        <text>ATP + protein L-histidine = ADP + protein N-phospho-L-histidine.</text>
        <dbReference type="EC" id="2.7.13.3"/>
    </reaction>
</comment>
<feature type="domain" description="Histidine kinase" evidence="23">
    <location>
        <begin position="260"/>
        <end position="478"/>
    </location>
</feature>
<feature type="region of interest" description="Disordered" evidence="21">
    <location>
        <begin position="483"/>
        <end position="513"/>
    </location>
</feature>
<dbReference type="GO" id="GO:0004721">
    <property type="term" value="F:phosphoprotein phosphatase activity"/>
    <property type="evidence" value="ECO:0007669"/>
    <property type="project" value="UniProtKB-KW"/>
</dbReference>
<evidence type="ECO:0000256" key="19">
    <source>
        <dbReference type="ARBA" id="ARBA00040454"/>
    </source>
</evidence>
<keyword evidence="17" id="KW-0843">Virulence</keyword>
<dbReference type="GO" id="GO:0005524">
    <property type="term" value="F:ATP binding"/>
    <property type="evidence" value="ECO:0007669"/>
    <property type="project" value="UniProtKB-KW"/>
</dbReference>
<dbReference type="PRINTS" id="PR00344">
    <property type="entry name" value="BCTRLSENSOR"/>
</dbReference>
<evidence type="ECO:0000256" key="12">
    <source>
        <dbReference type="ARBA" id="ARBA00022840"/>
    </source>
</evidence>
<dbReference type="EC" id="2.7.13.3" evidence="5"/>
<dbReference type="GO" id="GO:0005886">
    <property type="term" value="C:plasma membrane"/>
    <property type="evidence" value="ECO:0007669"/>
    <property type="project" value="UniProtKB-SubCell"/>
</dbReference>
<feature type="transmembrane region" description="Helical" evidence="22">
    <location>
        <begin position="12"/>
        <end position="33"/>
    </location>
</feature>
<dbReference type="GO" id="GO:0000155">
    <property type="term" value="F:phosphorelay sensor kinase activity"/>
    <property type="evidence" value="ECO:0007669"/>
    <property type="project" value="InterPro"/>
</dbReference>
<evidence type="ECO:0000256" key="9">
    <source>
        <dbReference type="ARBA" id="ARBA00022741"/>
    </source>
</evidence>
<dbReference type="Pfam" id="PF00672">
    <property type="entry name" value="HAMP"/>
    <property type="match status" value="1"/>
</dbReference>
<keyword evidence="11" id="KW-0378">Hydrolase</keyword>
<evidence type="ECO:0000256" key="1">
    <source>
        <dbReference type="ARBA" id="ARBA00000085"/>
    </source>
</evidence>
<keyword evidence="12" id="KW-0067">ATP-binding</keyword>
<proteinExistence type="predicted"/>
<evidence type="ECO:0000256" key="16">
    <source>
        <dbReference type="ARBA" id="ARBA00023016"/>
    </source>
</evidence>
<evidence type="ECO:0000256" key="4">
    <source>
        <dbReference type="ARBA" id="ARBA00004651"/>
    </source>
</evidence>
<keyword evidence="18" id="KW-0464">Manganese</keyword>
<dbReference type="Pfam" id="PF00512">
    <property type="entry name" value="HisKA"/>
    <property type="match status" value="1"/>
</dbReference>
<feature type="compositionally biased region" description="Low complexity" evidence="21">
    <location>
        <begin position="484"/>
        <end position="496"/>
    </location>
</feature>
<keyword evidence="7" id="KW-0597">Phosphoprotein</keyword>
<feature type="compositionally biased region" description="Polar residues" evidence="21">
    <location>
        <begin position="504"/>
        <end position="513"/>
    </location>
</feature>
<evidence type="ECO:0000256" key="15">
    <source>
        <dbReference type="ARBA" id="ARBA00023012"/>
    </source>
</evidence>
<reference evidence="25" key="1">
    <citation type="submission" date="2016-10" db="EMBL/GenBank/DDBJ databases">
        <title>Sequence of Gallionella enrichment culture.</title>
        <authorList>
            <person name="Poehlein A."/>
            <person name="Muehling M."/>
            <person name="Daniel R."/>
        </authorList>
    </citation>
    <scope>NUCLEOTIDE SEQUENCE</scope>
</reference>
<evidence type="ECO:0000256" key="18">
    <source>
        <dbReference type="ARBA" id="ARBA00023211"/>
    </source>
</evidence>
<dbReference type="InterPro" id="IPR003661">
    <property type="entry name" value="HisK_dim/P_dom"/>
</dbReference>
<dbReference type="SMART" id="SM00304">
    <property type="entry name" value="HAMP"/>
    <property type="match status" value="1"/>
</dbReference>
<evidence type="ECO:0000259" key="24">
    <source>
        <dbReference type="PROSITE" id="PS50885"/>
    </source>
</evidence>
<dbReference type="SUPFAM" id="SSF55874">
    <property type="entry name" value="ATPase domain of HSP90 chaperone/DNA topoisomerase II/histidine kinase"/>
    <property type="match status" value="1"/>
</dbReference>
<keyword evidence="22" id="KW-0472">Membrane</keyword>
<comment type="subcellular location">
    <subcellularLocation>
        <location evidence="4">Cell membrane</location>
        <topology evidence="4">Multi-pass membrane protein</topology>
    </subcellularLocation>
</comment>
<keyword evidence="15" id="KW-0902">Two-component regulatory system</keyword>
<evidence type="ECO:0000259" key="23">
    <source>
        <dbReference type="PROSITE" id="PS50109"/>
    </source>
</evidence>
<keyword evidence="6" id="KW-1003">Cell membrane</keyword>
<dbReference type="PROSITE" id="PS50885">
    <property type="entry name" value="HAMP"/>
    <property type="match status" value="1"/>
</dbReference>
<dbReference type="Gene3D" id="3.30.565.10">
    <property type="entry name" value="Histidine kinase-like ATPase, C-terminal domain"/>
    <property type="match status" value="1"/>
</dbReference>
<feature type="domain" description="HAMP" evidence="24">
    <location>
        <begin position="200"/>
        <end position="252"/>
    </location>
</feature>
<keyword evidence="22" id="KW-1133">Transmembrane helix</keyword>
<dbReference type="EMBL" id="MLJW01000197">
    <property type="protein sequence ID" value="OIQ93904.1"/>
    <property type="molecule type" value="Genomic_DNA"/>
</dbReference>
<dbReference type="InterPro" id="IPR003594">
    <property type="entry name" value="HATPase_dom"/>
</dbReference>
<evidence type="ECO:0000256" key="21">
    <source>
        <dbReference type="SAM" id="MobiDB-lite"/>
    </source>
</evidence>
<dbReference type="SUPFAM" id="SSF47384">
    <property type="entry name" value="Homodimeric domain of signal transducing histidine kinase"/>
    <property type="match status" value="1"/>
</dbReference>
<evidence type="ECO:0000256" key="17">
    <source>
        <dbReference type="ARBA" id="ARBA00023026"/>
    </source>
</evidence>
<evidence type="ECO:0000256" key="3">
    <source>
        <dbReference type="ARBA" id="ARBA00001946"/>
    </source>
</evidence>
<evidence type="ECO:0000256" key="5">
    <source>
        <dbReference type="ARBA" id="ARBA00012438"/>
    </source>
</evidence>
<protein>
    <recommendedName>
        <fullName evidence="19">Signal transduction histidine-protein kinase/phosphatase MprB</fullName>
        <ecNumber evidence="5">2.7.13.3</ecNumber>
    </recommendedName>
    <alternativeName>
        <fullName evidence="20">Mycobacterial persistence regulator B</fullName>
    </alternativeName>
</protein>
<evidence type="ECO:0000256" key="10">
    <source>
        <dbReference type="ARBA" id="ARBA00022777"/>
    </source>
</evidence>
<dbReference type="InterPro" id="IPR036890">
    <property type="entry name" value="HATPase_C_sf"/>
</dbReference>
<dbReference type="SMART" id="SM00387">
    <property type="entry name" value="HATPase_c"/>
    <property type="match status" value="1"/>
</dbReference>
<dbReference type="CDD" id="cd00082">
    <property type="entry name" value="HisKA"/>
    <property type="match status" value="1"/>
</dbReference>
<keyword evidence="14" id="KW-0904">Protein phosphatase</keyword>
<dbReference type="PANTHER" id="PTHR44936">
    <property type="entry name" value="SENSOR PROTEIN CREC"/>
    <property type="match status" value="1"/>
</dbReference>
<comment type="cofactor">
    <cofactor evidence="2">
        <name>Mn(2+)</name>
        <dbReference type="ChEBI" id="CHEBI:29035"/>
    </cofactor>
</comment>
<dbReference type="InterPro" id="IPR050980">
    <property type="entry name" value="2C_sensor_his_kinase"/>
</dbReference>
<evidence type="ECO:0000256" key="2">
    <source>
        <dbReference type="ARBA" id="ARBA00001936"/>
    </source>
</evidence>
<comment type="caution">
    <text evidence="25">The sequence shown here is derived from an EMBL/GenBank/DDBJ whole genome shotgun (WGS) entry which is preliminary data.</text>
</comment>
<keyword evidence="10 25" id="KW-0418">Kinase</keyword>
<organism evidence="25">
    <name type="scientific">mine drainage metagenome</name>
    <dbReference type="NCBI Taxonomy" id="410659"/>
    <lineage>
        <taxon>unclassified sequences</taxon>
        <taxon>metagenomes</taxon>
        <taxon>ecological metagenomes</taxon>
    </lineage>
</organism>
<evidence type="ECO:0000256" key="22">
    <source>
        <dbReference type="SAM" id="Phobius"/>
    </source>
</evidence>
<dbReference type="AlphaFoldDB" id="A0A1J5RCT3"/>
<keyword evidence="22" id="KW-0812">Transmembrane</keyword>
<evidence type="ECO:0000256" key="13">
    <source>
        <dbReference type="ARBA" id="ARBA00022842"/>
    </source>
</evidence>
<dbReference type="InterPro" id="IPR005467">
    <property type="entry name" value="His_kinase_dom"/>
</dbReference>
<dbReference type="InterPro" id="IPR003660">
    <property type="entry name" value="HAMP_dom"/>
</dbReference>
<sequence length="513" mass="56394">MRLPYPRSFSSLLLAGFALVTLPLLTGMGYTAYVQERLAAQTRQAISLTLQVTRTTRQLAEDISSLQRSAGQFYVLRDPQLRNGMRDAHEAIGRALQTLHALPYGPSNTERLRQLALREGVLYAQLSDPANVGLRRFDSFTEDFTRLGRLADQLTVAGNAMVDDQVASLTRRAQTLRTVLLLQAAAAVLLSVLIAGLFSWLLNRPVRQIDQAIRRLGAGDLQPQPPVRGPIDLVFLGQQLDWLRQRLRELDEQKLRFLRHVSHELKTPLASLREGVELLADGVGGRLSGQQREIAQIMRGNARDLQQRIENLINYSRAQRQLDPLVSSGVDLPALLDALVRRNELALRAKRLRVERSGQTPLLKADAGKLDTLFENLLINAMRFSPEGGVIRLDLRAGPDAVDVTVCDQGPGVAEHDRAHLFKPFFQGSRQPPSAAPGNGLGLAIAQEYAQLHGGGVRLCDTPGQTGACFCVHLPIDISLQPGSTTASTSMTAQSSVQDDEPGWQQTQPCDHP</sequence>
<dbReference type="Pfam" id="PF02518">
    <property type="entry name" value="HATPase_c"/>
    <property type="match status" value="1"/>
</dbReference>
<evidence type="ECO:0000256" key="6">
    <source>
        <dbReference type="ARBA" id="ARBA00022475"/>
    </source>
</evidence>
<keyword evidence="9" id="KW-0547">Nucleotide-binding</keyword>
<dbReference type="PANTHER" id="PTHR44936:SF9">
    <property type="entry name" value="SENSOR PROTEIN CREC"/>
    <property type="match status" value="1"/>
</dbReference>
<evidence type="ECO:0000256" key="7">
    <source>
        <dbReference type="ARBA" id="ARBA00022553"/>
    </source>
</evidence>
<dbReference type="Gene3D" id="6.10.340.10">
    <property type="match status" value="1"/>
</dbReference>
<feature type="transmembrane region" description="Helical" evidence="22">
    <location>
        <begin position="179"/>
        <end position="202"/>
    </location>
</feature>
<evidence type="ECO:0000256" key="14">
    <source>
        <dbReference type="ARBA" id="ARBA00022912"/>
    </source>
</evidence>
<evidence type="ECO:0000256" key="8">
    <source>
        <dbReference type="ARBA" id="ARBA00022679"/>
    </source>
</evidence>
<dbReference type="PROSITE" id="PS50109">
    <property type="entry name" value="HIS_KIN"/>
    <property type="match status" value="1"/>
</dbReference>
<dbReference type="SMART" id="SM00388">
    <property type="entry name" value="HisKA"/>
    <property type="match status" value="1"/>
</dbReference>
<accession>A0A1J5RCT3</accession>
<name>A0A1J5RCT3_9ZZZZ</name>
<gene>
    <name evidence="25" type="primary">glrK_5</name>
    <name evidence="25" type="ORF">GALL_240920</name>
</gene>
<keyword evidence="8 25" id="KW-0808">Transferase</keyword>
<keyword evidence="16" id="KW-0346">Stress response</keyword>
<keyword evidence="13" id="KW-0460">Magnesium</keyword>
<dbReference type="Gene3D" id="1.10.287.130">
    <property type="match status" value="1"/>
</dbReference>